<sequence length="275" mass="29669">MKKNLFILFSTGVLVASSSVTMPQISYANTGSDISISESTTDNVGTETIVFEDGSELVIESSDLIVKTTHFSDGEELVVSTLNKDTNIITEEHADGTVNEVNLEDVVKEIDEAYTVVEDKASIQSYGTLIDSKYSEAWNMFGNLYSLQETTYGTSYEIQFGTGTAIATIASVATGFFTGGISAILIALGTSITGASIDTAINGEVRVRDRKTTLSVTSMGQLGLQEERGTRDTEVVDIENGGTTFENPTNYGSDRSNDELLDIGIYNVYLDREVD</sequence>
<dbReference type="HOGENOM" id="CLU_1010681_0_0_9"/>
<organism evidence="2 3">
    <name type="scientific">Shouchella lehensis G1</name>
    <dbReference type="NCBI Taxonomy" id="1246626"/>
    <lineage>
        <taxon>Bacteria</taxon>
        <taxon>Bacillati</taxon>
        <taxon>Bacillota</taxon>
        <taxon>Bacilli</taxon>
        <taxon>Bacillales</taxon>
        <taxon>Bacillaceae</taxon>
        <taxon>Shouchella</taxon>
    </lineage>
</organism>
<keyword evidence="3" id="KW-1185">Reference proteome</keyword>
<name>A0A060LPA5_9BACI</name>
<evidence type="ECO:0000313" key="3">
    <source>
        <dbReference type="Proteomes" id="UP000027142"/>
    </source>
</evidence>
<proteinExistence type="predicted"/>
<accession>A0A060LPA5</accession>
<dbReference type="AlphaFoldDB" id="A0A060LPA5"/>
<keyword evidence="1" id="KW-0732">Signal</keyword>
<gene>
    <name evidence="2" type="ORF">BleG1_0528</name>
</gene>
<evidence type="ECO:0000313" key="2">
    <source>
        <dbReference type="EMBL" id="AIC93136.1"/>
    </source>
</evidence>
<dbReference type="RefSeq" id="WP_038476804.1">
    <property type="nucleotide sequence ID" value="NZ_CP003923.1"/>
</dbReference>
<evidence type="ECO:0000256" key="1">
    <source>
        <dbReference type="SAM" id="SignalP"/>
    </source>
</evidence>
<protein>
    <submittedName>
        <fullName evidence="2">Uncharacterized protein</fullName>
    </submittedName>
</protein>
<dbReference type="EMBL" id="CP003923">
    <property type="protein sequence ID" value="AIC93136.1"/>
    <property type="molecule type" value="Genomic_DNA"/>
</dbReference>
<reference evidence="2 3" key="1">
    <citation type="journal article" date="2014" name="Gene">
        <title>A comparative genomic analysis of the alkalitolerant soil bacterium Bacillus lehensis G1.</title>
        <authorList>
            <person name="Noor Y.M."/>
            <person name="Samsulrizal N.H."/>
            <person name="Jema'on N.A."/>
            <person name="Low K.O."/>
            <person name="Ramli A.N."/>
            <person name="Alias N.I."/>
            <person name="Damis S.I."/>
            <person name="Fuzi S.F."/>
            <person name="Isa M.N."/>
            <person name="Murad A.M."/>
            <person name="Raih M.F."/>
            <person name="Bakar F.D."/>
            <person name="Najimudin N."/>
            <person name="Mahadi N.M."/>
            <person name="Illias R.M."/>
        </authorList>
    </citation>
    <scope>NUCLEOTIDE SEQUENCE [LARGE SCALE GENOMIC DNA]</scope>
    <source>
        <strain evidence="2 3">G1</strain>
    </source>
</reference>
<dbReference type="KEGG" id="ble:BleG1_0528"/>
<feature type="signal peptide" evidence="1">
    <location>
        <begin position="1"/>
        <end position="28"/>
    </location>
</feature>
<feature type="chain" id="PRO_5001584481" evidence="1">
    <location>
        <begin position="29"/>
        <end position="275"/>
    </location>
</feature>
<dbReference type="PATRIC" id="fig|1246626.3.peg.518"/>
<dbReference type="Proteomes" id="UP000027142">
    <property type="component" value="Chromosome"/>
</dbReference>